<keyword evidence="2" id="KW-1185">Reference proteome</keyword>
<evidence type="ECO:0000313" key="1">
    <source>
        <dbReference type="EMBL" id="SDW94577.1"/>
    </source>
</evidence>
<dbReference type="Proteomes" id="UP000183400">
    <property type="component" value="Unassembled WGS sequence"/>
</dbReference>
<dbReference type="OrthoDB" id="283616at2"/>
<gene>
    <name evidence="1" type="ORF">SAMN05444358_10211</name>
</gene>
<dbReference type="Pfam" id="PF12694">
    <property type="entry name" value="cpYpsA"/>
    <property type="match status" value="1"/>
</dbReference>
<sequence>MKIVTGGQTGVDMAALEFAHRNGILYGGWVPKGRTNEAGLIPDHFGGLIETNSEDVAERTRLNVNSSDATLVIVDGSSSPGTRQTVAFAAEAKKPHLVLDIRQGVATSALQVVAWLEVNPVSVLNIAGPRASEAPGLAPQVQQVLEVCRNQFIQPR</sequence>
<dbReference type="RefSeq" id="WP_074736552.1">
    <property type="nucleotide sequence ID" value="NZ_FNNP01000002.1"/>
</dbReference>
<dbReference type="InterPro" id="IPR024755">
    <property type="entry name" value="cpYpsA"/>
</dbReference>
<proteinExistence type="predicted"/>
<protein>
    <submittedName>
        <fullName evidence="1">Putative molybdenum carrier</fullName>
    </submittedName>
</protein>
<dbReference type="STRING" id="985054.SAMN05444358_10211"/>
<dbReference type="Gene3D" id="3.40.50.450">
    <property type="match status" value="1"/>
</dbReference>
<organism evidence="1 2">
    <name type="scientific">Ruegeria halocynthiae</name>
    <dbReference type="NCBI Taxonomy" id="985054"/>
    <lineage>
        <taxon>Bacteria</taxon>
        <taxon>Pseudomonadati</taxon>
        <taxon>Pseudomonadota</taxon>
        <taxon>Alphaproteobacteria</taxon>
        <taxon>Rhodobacterales</taxon>
        <taxon>Roseobacteraceae</taxon>
        <taxon>Ruegeria</taxon>
    </lineage>
</organism>
<name>A0A1H2XNY5_9RHOB</name>
<reference evidence="2" key="1">
    <citation type="submission" date="2016-10" db="EMBL/GenBank/DDBJ databases">
        <authorList>
            <person name="Varghese N."/>
            <person name="Submissions S."/>
        </authorList>
    </citation>
    <scope>NUCLEOTIDE SEQUENCE [LARGE SCALE GENOMIC DNA]</scope>
    <source>
        <strain evidence="2">DSM 27839</strain>
    </source>
</reference>
<dbReference type="AlphaFoldDB" id="A0A1H2XNY5"/>
<accession>A0A1H2XNY5</accession>
<dbReference type="SUPFAM" id="SSF102405">
    <property type="entry name" value="MCP/YpsA-like"/>
    <property type="match status" value="1"/>
</dbReference>
<evidence type="ECO:0000313" key="2">
    <source>
        <dbReference type="Proteomes" id="UP000183400"/>
    </source>
</evidence>
<dbReference type="EMBL" id="FNNP01000002">
    <property type="protein sequence ID" value="SDW94577.1"/>
    <property type="molecule type" value="Genomic_DNA"/>
</dbReference>